<organism evidence="1 2">
    <name type="scientific">Massarina eburnea CBS 473.64</name>
    <dbReference type="NCBI Taxonomy" id="1395130"/>
    <lineage>
        <taxon>Eukaryota</taxon>
        <taxon>Fungi</taxon>
        <taxon>Dikarya</taxon>
        <taxon>Ascomycota</taxon>
        <taxon>Pezizomycotina</taxon>
        <taxon>Dothideomycetes</taxon>
        <taxon>Pleosporomycetidae</taxon>
        <taxon>Pleosporales</taxon>
        <taxon>Massarineae</taxon>
        <taxon>Massarinaceae</taxon>
        <taxon>Massarina</taxon>
    </lineage>
</organism>
<evidence type="ECO:0000313" key="1">
    <source>
        <dbReference type="EMBL" id="KAF2640353.1"/>
    </source>
</evidence>
<name>A0A6A6S110_9PLEO</name>
<keyword evidence="2" id="KW-1185">Reference proteome</keyword>
<reference evidence="1" key="1">
    <citation type="journal article" date="2020" name="Stud. Mycol.">
        <title>101 Dothideomycetes genomes: a test case for predicting lifestyles and emergence of pathogens.</title>
        <authorList>
            <person name="Haridas S."/>
            <person name="Albert R."/>
            <person name="Binder M."/>
            <person name="Bloem J."/>
            <person name="Labutti K."/>
            <person name="Salamov A."/>
            <person name="Andreopoulos B."/>
            <person name="Baker S."/>
            <person name="Barry K."/>
            <person name="Bills G."/>
            <person name="Bluhm B."/>
            <person name="Cannon C."/>
            <person name="Castanera R."/>
            <person name="Culley D."/>
            <person name="Daum C."/>
            <person name="Ezra D."/>
            <person name="Gonzalez J."/>
            <person name="Henrissat B."/>
            <person name="Kuo A."/>
            <person name="Liang C."/>
            <person name="Lipzen A."/>
            <person name="Lutzoni F."/>
            <person name="Magnuson J."/>
            <person name="Mondo S."/>
            <person name="Nolan M."/>
            <person name="Ohm R."/>
            <person name="Pangilinan J."/>
            <person name="Park H.-J."/>
            <person name="Ramirez L."/>
            <person name="Alfaro M."/>
            <person name="Sun H."/>
            <person name="Tritt A."/>
            <person name="Yoshinaga Y."/>
            <person name="Zwiers L.-H."/>
            <person name="Turgeon B."/>
            <person name="Goodwin S."/>
            <person name="Spatafora J."/>
            <person name="Crous P."/>
            <person name="Grigoriev I."/>
        </authorList>
    </citation>
    <scope>NUCLEOTIDE SEQUENCE</scope>
    <source>
        <strain evidence="1">CBS 473.64</strain>
    </source>
</reference>
<evidence type="ECO:0000313" key="2">
    <source>
        <dbReference type="Proteomes" id="UP000799753"/>
    </source>
</evidence>
<dbReference type="Proteomes" id="UP000799753">
    <property type="component" value="Unassembled WGS sequence"/>
</dbReference>
<dbReference type="PANTHER" id="PTHR42085:SF2">
    <property type="entry name" value="F-BOX DOMAIN-CONTAINING PROTEIN"/>
    <property type="match status" value="1"/>
</dbReference>
<dbReference type="AlphaFoldDB" id="A0A6A6S110"/>
<protein>
    <submittedName>
        <fullName evidence="1">Uncharacterized protein</fullName>
    </submittedName>
</protein>
<dbReference type="InterPro" id="IPR038883">
    <property type="entry name" value="AN11006-like"/>
</dbReference>
<proteinExistence type="predicted"/>
<gene>
    <name evidence="1" type="ORF">P280DRAFT_518763</name>
</gene>
<sequence>MSTTRPEEQTFPFMCLPPELRREVYKFALTSPGPLHFRAAVSPCLGIGTNYDKPHFLTARLGMDPYFEPAHFYTEDEDINFNQLQYVSKELHQECAGLELTLHNTLVFLGTLKSPAVSDLDVLEPGGQFLEFMSTVKPRFKDRISDVHLKYKIKKCRRYSNFYDWSQRSRAHWTLPDAPHTRIKIANLVKARLAAFPDRRLNIVHSLPNWKMSWRPHRRCAGLAATLVAIQRFRGLCHVDQNALDIFRRRDYLLFVDTWEPQPSPEEWEVKGYTFRPRVVAEGIAREVMLKQIVSDLDKTESMTAEDEKTISEFIAGLMDHGM</sequence>
<dbReference type="OrthoDB" id="3688988at2759"/>
<dbReference type="PANTHER" id="PTHR42085">
    <property type="entry name" value="F-BOX DOMAIN-CONTAINING PROTEIN"/>
    <property type="match status" value="1"/>
</dbReference>
<dbReference type="EMBL" id="MU006785">
    <property type="protein sequence ID" value="KAF2640353.1"/>
    <property type="molecule type" value="Genomic_DNA"/>
</dbReference>
<accession>A0A6A6S110</accession>